<evidence type="ECO:0000313" key="2">
    <source>
        <dbReference type="Proteomes" id="UP000887577"/>
    </source>
</evidence>
<evidence type="ECO:0000313" key="3">
    <source>
        <dbReference type="WBParaSite" id="PSU_v2.g2890.t1"/>
    </source>
</evidence>
<organism evidence="2 3">
    <name type="scientific">Panagrolaimus superbus</name>
    <dbReference type="NCBI Taxonomy" id="310955"/>
    <lineage>
        <taxon>Eukaryota</taxon>
        <taxon>Metazoa</taxon>
        <taxon>Ecdysozoa</taxon>
        <taxon>Nematoda</taxon>
        <taxon>Chromadorea</taxon>
        <taxon>Rhabditida</taxon>
        <taxon>Tylenchina</taxon>
        <taxon>Panagrolaimomorpha</taxon>
        <taxon>Panagrolaimoidea</taxon>
        <taxon>Panagrolaimidae</taxon>
        <taxon>Panagrolaimus</taxon>
    </lineage>
</organism>
<keyword evidence="2" id="KW-1185">Reference proteome</keyword>
<feature type="transmembrane region" description="Helical" evidence="1">
    <location>
        <begin position="42"/>
        <end position="64"/>
    </location>
</feature>
<reference evidence="3" key="1">
    <citation type="submission" date="2022-11" db="UniProtKB">
        <authorList>
            <consortium name="WormBaseParasite"/>
        </authorList>
    </citation>
    <scope>IDENTIFICATION</scope>
</reference>
<name>A0A914YXT1_9BILA</name>
<dbReference type="Proteomes" id="UP000887577">
    <property type="component" value="Unplaced"/>
</dbReference>
<proteinExistence type="predicted"/>
<sequence>MILFSSVDAVFHLWNAIPNSSKTECQTFACLVSNESGQWYTVIRITVCIANMLVGIALICLVKIKTVSKSAILKFWGFGVSKYVGPYSLLVTTINSSFCGFVYFKVMKKSIKKSSIHASIAPVMLATE</sequence>
<accession>A0A914YXT1</accession>
<evidence type="ECO:0000256" key="1">
    <source>
        <dbReference type="SAM" id="Phobius"/>
    </source>
</evidence>
<keyword evidence="1" id="KW-1133">Transmembrane helix</keyword>
<dbReference type="WBParaSite" id="PSU_v2.g2890.t1">
    <property type="protein sequence ID" value="PSU_v2.g2890.t1"/>
    <property type="gene ID" value="PSU_v2.g2890"/>
</dbReference>
<dbReference type="AlphaFoldDB" id="A0A914YXT1"/>
<keyword evidence="1" id="KW-0472">Membrane</keyword>
<keyword evidence="1" id="KW-0812">Transmembrane</keyword>
<protein>
    <submittedName>
        <fullName evidence="3">Uncharacterized protein</fullName>
    </submittedName>
</protein>
<feature type="transmembrane region" description="Helical" evidence="1">
    <location>
        <begin position="84"/>
        <end position="104"/>
    </location>
</feature>